<dbReference type="GO" id="GO:0005524">
    <property type="term" value="F:ATP binding"/>
    <property type="evidence" value="ECO:0007669"/>
    <property type="project" value="UniProtKB-KW"/>
</dbReference>
<dbReference type="GO" id="GO:0003724">
    <property type="term" value="F:RNA helicase activity"/>
    <property type="evidence" value="ECO:0007669"/>
    <property type="project" value="UniProtKB-EC"/>
</dbReference>
<dbReference type="InterPro" id="IPR027417">
    <property type="entry name" value="P-loop_NTPase"/>
</dbReference>
<evidence type="ECO:0000313" key="8">
    <source>
        <dbReference type="Proteomes" id="UP000887565"/>
    </source>
</evidence>
<evidence type="ECO:0000259" key="7">
    <source>
        <dbReference type="PROSITE" id="PS51195"/>
    </source>
</evidence>
<keyword evidence="2" id="KW-0547">Nucleotide-binding</keyword>
<dbReference type="Pfam" id="PF00270">
    <property type="entry name" value="DEAD"/>
    <property type="match status" value="1"/>
</dbReference>
<dbReference type="GO" id="GO:0003676">
    <property type="term" value="F:nucleic acid binding"/>
    <property type="evidence" value="ECO:0007669"/>
    <property type="project" value="InterPro"/>
</dbReference>
<evidence type="ECO:0000256" key="3">
    <source>
        <dbReference type="ARBA" id="ARBA00022801"/>
    </source>
</evidence>
<feature type="domain" description="DEAD-box RNA helicase Q" evidence="7">
    <location>
        <begin position="43"/>
        <end position="72"/>
    </location>
</feature>
<keyword evidence="5" id="KW-0067">ATP-binding</keyword>
<dbReference type="AlphaFoldDB" id="A0A915L5Z6"/>
<dbReference type="OMA" id="EDYNIAC"/>
<evidence type="ECO:0000256" key="6">
    <source>
        <dbReference type="PROSITE-ProRule" id="PRU00552"/>
    </source>
</evidence>
<dbReference type="InterPro" id="IPR011545">
    <property type="entry name" value="DEAD/DEAH_box_helicase_dom"/>
</dbReference>
<evidence type="ECO:0000256" key="4">
    <source>
        <dbReference type="ARBA" id="ARBA00022806"/>
    </source>
</evidence>
<sequence>KNFRLHSWRPPKYILRQSTSKQERLRRKYGVSAEGDSVPPLIRTFKEMKFNQSLIDTLKTMMKVEKPTPIQMQGLPVALSGRDMIGIAYTGSGKTLVFVLPIILFCLEQEIAIPFSRREGPYG</sequence>
<evidence type="ECO:0000256" key="2">
    <source>
        <dbReference type="ARBA" id="ARBA00022741"/>
    </source>
</evidence>
<dbReference type="SUPFAM" id="SSF52540">
    <property type="entry name" value="P-loop containing nucleoside triphosphate hydrolases"/>
    <property type="match status" value="1"/>
</dbReference>
<name>A0A915L5Z6_ROMCU</name>
<dbReference type="Proteomes" id="UP000887565">
    <property type="component" value="Unplaced"/>
</dbReference>
<dbReference type="GO" id="GO:0016787">
    <property type="term" value="F:hydrolase activity"/>
    <property type="evidence" value="ECO:0007669"/>
    <property type="project" value="UniProtKB-KW"/>
</dbReference>
<dbReference type="EC" id="3.6.4.13" evidence="1"/>
<evidence type="ECO:0000256" key="1">
    <source>
        <dbReference type="ARBA" id="ARBA00012552"/>
    </source>
</evidence>
<dbReference type="PROSITE" id="PS51195">
    <property type="entry name" value="Q_MOTIF"/>
    <property type="match status" value="1"/>
</dbReference>
<organism evidence="8 9">
    <name type="scientific">Romanomermis culicivorax</name>
    <name type="common">Nematode worm</name>
    <dbReference type="NCBI Taxonomy" id="13658"/>
    <lineage>
        <taxon>Eukaryota</taxon>
        <taxon>Metazoa</taxon>
        <taxon>Ecdysozoa</taxon>
        <taxon>Nematoda</taxon>
        <taxon>Enoplea</taxon>
        <taxon>Dorylaimia</taxon>
        <taxon>Mermithida</taxon>
        <taxon>Mermithoidea</taxon>
        <taxon>Mermithidae</taxon>
        <taxon>Romanomermis</taxon>
    </lineage>
</organism>
<evidence type="ECO:0000313" key="9">
    <source>
        <dbReference type="WBParaSite" id="nRc.2.0.1.t45205-RA"/>
    </source>
</evidence>
<proteinExistence type="predicted"/>
<feature type="short sequence motif" description="Q motif" evidence="6">
    <location>
        <begin position="43"/>
        <end position="72"/>
    </location>
</feature>
<dbReference type="Gene3D" id="3.40.50.300">
    <property type="entry name" value="P-loop containing nucleotide triphosphate hydrolases"/>
    <property type="match status" value="1"/>
</dbReference>
<protein>
    <recommendedName>
        <fullName evidence="1">RNA helicase</fullName>
        <ecNumber evidence="1">3.6.4.13</ecNumber>
    </recommendedName>
</protein>
<evidence type="ECO:0000256" key="5">
    <source>
        <dbReference type="ARBA" id="ARBA00022840"/>
    </source>
</evidence>
<keyword evidence="3" id="KW-0378">Hydrolase</keyword>
<keyword evidence="4" id="KW-0347">Helicase</keyword>
<dbReference type="WBParaSite" id="nRc.2.0.1.t45205-RA">
    <property type="protein sequence ID" value="nRc.2.0.1.t45205-RA"/>
    <property type="gene ID" value="nRc.2.0.1.g45205"/>
</dbReference>
<dbReference type="InterPro" id="IPR014014">
    <property type="entry name" value="RNA_helicase_DEAD_Q_motif"/>
</dbReference>
<accession>A0A915L5Z6</accession>
<dbReference type="PANTHER" id="PTHR47958">
    <property type="entry name" value="ATP-DEPENDENT RNA HELICASE DBP3"/>
    <property type="match status" value="1"/>
</dbReference>
<keyword evidence="8" id="KW-1185">Reference proteome</keyword>
<reference evidence="9" key="1">
    <citation type="submission" date="2022-11" db="UniProtKB">
        <authorList>
            <consortium name="WormBaseParasite"/>
        </authorList>
    </citation>
    <scope>IDENTIFICATION</scope>
</reference>